<reference evidence="1 2" key="1">
    <citation type="journal article" date="2015" name="Int. J. Syst. Evol. Microbiol.">
        <title>Thermococcus eurythermalis sp. nov., a conditional piezophilic hyperthermophilic archaeon with a wide temperature range isolated from an oil-immersed chimney in the Guaymas Basin.</title>
        <authorList>
            <person name="Zhao W."/>
            <person name="Zeng X."/>
            <person name="Xiao X."/>
        </authorList>
    </citation>
    <scope>NUCLEOTIDE SEQUENCE [LARGE SCALE GENOMIC DNA]</scope>
    <source>
        <strain evidence="1 2">A501</strain>
    </source>
</reference>
<dbReference type="InterPro" id="IPR027417">
    <property type="entry name" value="P-loop_NTPase"/>
</dbReference>
<accession>A0A097QR77</accession>
<proteinExistence type="predicted"/>
<dbReference type="Gene3D" id="3.40.50.300">
    <property type="entry name" value="P-loop containing nucleotide triphosphate hydrolases"/>
    <property type="match status" value="1"/>
</dbReference>
<organism evidence="1 2">
    <name type="scientific">Thermococcus eurythermalis</name>
    <dbReference type="NCBI Taxonomy" id="1505907"/>
    <lineage>
        <taxon>Archaea</taxon>
        <taxon>Methanobacteriati</taxon>
        <taxon>Methanobacteriota</taxon>
        <taxon>Thermococci</taxon>
        <taxon>Thermococcales</taxon>
        <taxon>Thermococcaceae</taxon>
        <taxon>Thermococcus</taxon>
    </lineage>
</organism>
<dbReference type="HOGENOM" id="CLU_091235_0_0_2"/>
<dbReference type="EMBL" id="CP008887">
    <property type="protein sequence ID" value="AIU68976.1"/>
    <property type="molecule type" value="Genomic_DNA"/>
</dbReference>
<dbReference type="STRING" id="1505907.TEU_00715"/>
<dbReference type="Proteomes" id="UP000029980">
    <property type="component" value="Chromosome"/>
</dbReference>
<evidence type="ECO:0000313" key="1">
    <source>
        <dbReference type="EMBL" id="AIU68976.1"/>
    </source>
</evidence>
<keyword evidence="2" id="KW-1185">Reference proteome</keyword>
<evidence type="ECO:0000313" key="2">
    <source>
        <dbReference type="Proteomes" id="UP000029980"/>
    </source>
</evidence>
<evidence type="ECO:0008006" key="3">
    <source>
        <dbReference type="Google" id="ProtNLM"/>
    </source>
</evidence>
<protein>
    <recommendedName>
        <fullName evidence="3">KaiC-like domain-containing protein</fullName>
    </recommendedName>
</protein>
<name>A0A097QR77_9EURY</name>
<sequence>MVPKELSDLPPSSVGAIISRGCEANGDLIGLELMARVLKDGKKVFLALYEPFLTFKSNIEKFGISLDDVLGRNLFILDIFGSFKRIERDIEGVIQIKGYLDDGVFAERFEEIGKKMLETVSPDEDVWFFTYLSSGACKVFSNPLRTVRLVWSEVHDVMETTKNIRIVLLYNSKECPELEEIFYLYADVVVEVFLENGKRRVLVTKGGA</sequence>
<gene>
    <name evidence="1" type="ORF">TEU_00715</name>
</gene>
<dbReference type="KEGG" id="teu:TEU_00715"/>
<dbReference type="AlphaFoldDB" id="A0A097QR77"/>